<gene>
    <name evidence="1" type="ORF">C8A00DRAFT_19075</name>
</gene>
<keyword evidence="2" id="KW-1185">Reference proteome</keyword>
<sequence length="292" mass="33638">MTKVVVLTVSRAKDENEYFASAINIGLDIMTTKNGELSIKALTERVHVMLLTPVLARKAPGPGWSHCQALMNNKERCVLRTVEWWDSWCPFHREYHQLLHDEKLKAARNWTNNNMHWSARTEEQIIAYNQLQALMAVRPMITEILYPDNPDEDPHRALESALENRGKLESCLQQKGCDGLGRVPIESYMNKFLSEARKKETNPQSRCVWLKELIVDLAHVRELQRFEDRDGQALSVCRFFDTAKFSGYEMRDRLYWWADKFRPLPIDLAACNGGGREGSTAIEGPQVLYRSG</sequence>
<dbReference type="Proteomes" id="UP001302745">
    <property type="component" value="Unassembled WGS sequence"/>
</dbReference>
<reference evidence="1" key="1">
    <citation type="journal article" date="2023" name="Mol. Phylogenet. Evol.">
        <title>Genome-scale phylogeny and comparative genomics of the fungal order Sordariales.</title>
        <authorList>
            <person name="Hensen N."/>
            <person name="Bonometti L."/>
            <person name="Westerberg I."/>
            <person name="Brannstrom I.O."/>
            <person name="Guillou S."/>
            <person name="Cros-Aarteil S."/>
            <person name="Calhoun S."/>
            <person name="Haridas S."/>
            <person name="Kuo A."/>
            <person name="Mondo S."/>
            <person name="Pangilinan J."/>
            <person name="Riley R."/>
            <person name="LaButti K."/>
            <person name="Andreopoulos B."/>
            <person name="Lipzen A."/>
            <person name="Chen C."/>
            <person name="Yan M."/>
            <person name="Daum C."/>
            <person name="Ng V."/>
            <person name="Clum A."/>
            <person name="Steindorff A."/>
            <person name="Ohm R.A."/>
            <person name="Martin F."/>
            <person name="Silar P."/>
            <person name="Natvig D.O."/>
            <person name="Lalanne C."/>
            <person name="Gautier V."/>
            <person name="Ament-Velasquez S.L."/>
            <person name="Kruys A."/>
            <person name="Hutchinson M.I."/>
            <person name="Powell A.J."/>
            <person name="Barry K."/>
            <person name="Miller A.N."/>
            <person name="Grigoriev I.V."/>
            <person name="Debuchy R."/>
            <person name="Gladieux P."/>
            <person name="Hiltunen Thoren M."/>
            <person name="Johannesson H."/>
        </authorList>
    </citation>
    <scope>NUCLEOTIDE SEQUENCE</scope>
    <source>
        <strain evidence="1">CBS 538.74</strain>
    </source>
</reference>
<evidence type="ECO:0000313" key="1">
    <source>
        <dbReference type="EMBL" id="KAK4149203.1"/>
    </source>
</evidence>
<evidence type="ECO:0000313" key="2">
    <source>
        <dbReference type="Proteomes" id="UP001302745"/>
    </source>
</evidence>
<dbReference type="EMBL" id="MU857188">
    <property type="protein sequence ID" value="KAK4149203.1"/>
    <property type="molecule type" value="Genomic_DNA"/>
</dbReference>
<accession>A0AAN6VD07</accession>
<protein>
    <submittedName>
        <fullName evidence="1">Uncharacterized protein</fullName>
    </submittedName>
</protein>
<reference evidence="1" key="2">
    <citation type="submission" date="2023-05" db="EMBL/GenBank/DDBJ databases">
        <authorList>
            <consortium name="Lawrence Berkeley National Laboratory"/>
            <person name="Steindorff A."/>
            <person name="Hensen N."/>
            <person name="Bonometti L."/>
            <person name="Westerberg I."/>
            <person name="Brannstrom I.O."/>
            <person name="Guillou S."/>
            <person name="Cros-Aarteil S."/>
            <person name="Calhoun S."/>
            <person name="Haridas S."/>
            <person name="Kuo A."/>
            <person name="Mondo S."/>
            <person name="Pangilinan J."/>
            <person name="Riley R."/>
            <person name="Labutti K."/>
            <person name="Andreopoulos B."/>
            <person name="Lipzen A."/>
            <person name="Chen C."/>
            <person name="Yanf M."/>
            <person name="Daum C."/>
            <person name="Ng V."/>
            <person name="Clum A."/>
            <person name="Ohm R."/>
            <person name="Martin F."/>
            <person name="Silar P."/>
            <person name="Natvig D."/>
            <person name="Lalanne C."/>
            <person name="Gautier V."/>
            <person name="Ament-Velasquez S.L."/>
            <person name="Kruys A."/>
            <person name="Hutchinson M.I."/>
            <person name="Powell A.J."/>
            <person name="Barry K."/>
            <person name="Miller A.N."/>
            <person name="Grigoriev I.V."/>
            <person name="Debuchy R."/>
            <person name="Gladieux P."/>
            <person name="Thoren M.H."/>
            <person name="Johannesson H."/>
        </authorList>
    </citation>
    <scope>NUCLEOTIDE SEQUENCE</scope>
    <source>
        <strain evidence="1">CBS 538.74</strain>
    </source>
</reference>
<proteinExistence type="predicted"/>
<name>A0AAN6VD07_9PEZI</name>
<comment type="caution">
    <text evidence="1">The sequence shown here is derived from an EMBL/GenBank/DDBJ whole genome shotgun (WGS) entry which is preliminary data.</text>
</comment>
<organism evidence="1 2">
    <name type="scientific">Chaetomidium leptoderma</name>
    <dbReference type="NCBI Taxonomy" id="669021"/>
    <lineage>
        <taxon>Eukaryota</taxon>
        <taxon>Fungi</taxon>
        <taxon>Dikarya</taxon>
        <taxon>Ascomycota</taxon>
        <taxon>Pezizomycotina</taxon>
        <taxon>Sordariomycetes</taxon>
        <taxon>Sordariomycetidae</taxon>
        <taxon>Sordariales</taxon>
        <taxon>Chaetomiaceae</taxon>
        <taxon>Chaetomidium</taxon>
    </lineage>
</organism>
<dbReference type="AlphaFoldDB" id="A0AAN6VD07"/>